<sequence length="185" mass="20160">MKAIYTPRSSALILWALLLFFLPFFSSCTRHREPEADELLAKRETVTAKEMPPVTLAAIHDSADEVYFDLIANTSGCLGEDLWLGGKLETNSRITMASSGAQSSAREYTVTELTATGLNSNNSFFVNNPSGSLRAVCDANGVIHLQLNEGQLQLTTKNKLTPIVVAFQADQENETGEIAGSWSCR</sequence>
<keyword evidence="2" id="KW-1185">Reference proteome</keyword>
<dbReference type="RefSeq" id="WP_106219062.1">
    <property type="nucleotide sequence ID" value="NZ_FZOQ01000003.1"/>
</dbReference>
<dbReference type="Proteomes" id="UP000198432">
    <property type="component" value="Unassembled WGS sequence"/>
</dbReference>
<gene>
    <name evidence="1" type="ORF">SAMN06296052_103231</name>
</gene>
<protein>
    <submittedName>
        <fullName evidence="1">Uncharacterized protein</fullName>
    </submittedName>
</protein>
<organism evidence="1 2">
    <name type="scientific">Pontibacter ummariensis</name>
    <dbReference type="NCBI Taxonomy" id="1610492"/>
    <lineage>
        <taxon>Bacteria</taxon>
        <taxon>Pseudomonadati</taxon>
        <taxon>Bacteroidota</taxon>
        <taxon>Cytophagia</taxon>
        <taxon>Cytophagales</taxon>
        <taxon>Hymenobacteraceae</taxon>
        <taxon>Pontibacter</taxon>
    </lineage>
</organism>
<dbReference type="EMBL" id="FZOQ01000003">
    <property type="protein sequence ID" value="SNS23240.1"/>
    <property type="molecule type" value="Genomic_DNA"/>
</dbReference>
<dbReference type="AlphaFoldDB" id="A0A239CT04"/>
<dbReference type="OrthoDB" id="851965at2"/>
<evidence type="ECO:0000313" key="1">
    <source>
        <dbReference type="EMBL" id="SNS23240.1"/>
    </source>
</evidence>
<accession>A0A239CT04</accession>
<dbReference type="PROSITE" id="PS51257">
    <property type="entry name" value="PROKAR_LIPOPROTEIN"/>
    <property type="match status" value="1"/>
</dbReference>
<name>A0A239CT04_9BACT</name>
<proteinExistence type="predicted"/>
<evidence type="ECO:0000313" key="2">
    <source>
        <dbReference type="Proteomes" id="UP000198432"/>
    </source>
</evidence>
<reference evidence="2" key="1">
    <citation type="submission" date="2017-06" db="EMBL/GenBank/DDBJ databases">
        <authorList>
            <person name="Varghese N."/>
            <person name="Submissions S."/>
        </authorList>
    </citation>
    <scope>NUCLEOTIDE SEQUENCE [LARGE SCALE GENOMIC DNA]</scope>
    <source>
        <strain evidence="2">NKM1</strain>
    </source>
</reference>